<organism evidence="4 5">
    <name type="scientific">Scylla paramamosain</name>
    <name type="common">Mud crab</name>
    <dbReference type="NCBI Taxonomy" id="85552"/>
    <lineage>
        <taxon>Eukaryota</taxon>
        <taxon>Metazoa</taxon>
        <taxon>Ecdysozoa</taxon>
        <taxon>Arthropoda</taxon>
        <taxon>Crustacea</taxon>
        <taxon>Multicrustacea</taxon>
        <taxon>Malacostraca</taxon>
        <taxon>Eumalacostraca</taxon>
        <taxon>Eucarida</taxon>
        <taxon>Decapoda</taxon>
        <taxon>Pleocyemata</taxon>
        <taxon>Brachyura</taxon>
        <taxon>Eubrachyura</taxon>
        <taxon>Portunoidea</taxon>
        <taxon>Portunidae</taxon>
        <taxon>Portuninae</taxon>
        <taxon>Scylla</taxon>
    </lineage>
</organism>
<dbReference type="PANTHER" id="PTHR12236">
    <property type="entry name" value="STRUCTURAL CONTITUENT OF CUTICLE"/>
    <property type="match status" value="1"/>
</dbReference>
<reference evidence="4 5" key="1">
    <citation type="submission" date="2023-03" db="EMBL/GenBank/DDBJ databases">
        <title>High-quality genome of Scylla paramamosain provides insights in environmental adaptation.</title>
        <authorList>
            <person name="Zhang L."/>
        </authorList>
    </citation>
    <scope>NUCLEOTIDE SEQUENCE [LARGE SCALE GENOMIC DNA]</scope>
    <source>
        <strain evidence="4">LZ_2023a</strain>
        <tissue evidence="4">Muscle</tissue>
    </source>
</reference>
<dbReference type="GO" id="GO:0042302">
    <property type="term" value="F:structural constituent of cuticle"/>
    <property type="evidence" value="ECO:0007669"/>
    <property type="project" value="UniProtKB-UniRule"/>
</dbReference>
<dbReference type="GO" id="GO:0005615">
    <property type="term" value="C:extracellular space"/>
    <property type="evidence" value="ECO:0007669"/>
    <property type="project" value="TreeGrafter"/>
</dbReference>
<evidence type="ECO:0000256" key="2">
    <source>
        <dbReference type="PROSITE-ProRule" id="PRU00497"/>
    </source>
</evidence>
<evidence type="ECO:0000313" key="5">
    <source>
        <dbReference type="Proteomes" id="UP001487740"/>
    </source>
</evidence>
<sequence>MQGGNANEVHDKQDSDLRAEVFAGPDVTSLPFDTSRKTQSVWGDTRSVTHTCKVFLLLAMAALAAADFSYGRPDSRSFESFESYESDEFTRPKYEFQWAVRDASSGNDFDHKEARDGEDTQGAYSVHLPDGRRQTVSYVVDGNDGYVADVKYDGVARYPDSHSRESFESFRSGSDSFESREFFRPHNNDSYPITNGATKILVECVLTAAGTAGTQIASTITVRSPQPHTASTLCCLDDRHTSCRDSSRIATAITRQALIRIAYTVFAIGQTLVPKVNTILIHLTSRQVFLLLAMAALAAADFGYGRPDSRSFESYESGESTEAKYAFQWSVEDDSTGNDFDHQEARDGDDTHGVYTVRLPDGRLQTVTYIVDGDDGYVADVKYDGVARYPDSYSRESFESREYRPPRPAYYYGSNESK</sequence>
<keyword evidence="1 2" id="KW-0193">Cuticle</keyword>
<name>A0AAW0T8M0_SCYPA</name>
<proteinExistence type="predicted"/>
<dbReference type="InterPro" id="IPR000618">
    <property type="entry name" value="Insect_cuticle"/>
</dbReference>
<dbReference type="EMBL" id="JARAKH010000036">
    <property type="protein sequence ID" value="KAK8383604.1"/>
    <property type="molecule type" value="Genomic_DNA"/>
</dbReference>
<dbReference type="AlphaFoldDB" id="A0AAW0T8M0"/>
<dbReference type="PROSITE" id="PS51155">
    <property type="entry name" value="CHIT_BIND_RR_2"/>
    <property type="match status" value="2"/>
</dbReference>
<accession>A0AAW0T8M0</accession>
<feature type="compositionally biased region" description="Basic and acidic residues" evidence="3">
    <location>
        <begin position="393"/>
        <end position="405"/>
    </location>
</feature>
<gene>
    <name evidence="4" type="ORF">O3P69_015821</name>
</gene>
<protein>
    <recommendedName>
        <fullName evidence="6">Pro-resilin</fullName>
    </recommendedName>
</protein>
<dbReference type="Proteomes" id="UP001487740">
    <property type="component" value="Unassembled WGS sequence"/>
</dbReference>
<evidence type="ECO:0000313" key="4">
    <source>
        <dbReference type="EMBL" id="KAK8383604.1"/>
    </source>
</evidence>
<dbReference type="Pfam" id="PF00379">
    <property type="entry name" value="Chitin_bind_4"/>
    <property type="match status" value="2"/>
</dbReference>
<feature type="region of interest" description="Disordered" evidence="3">
    <location>
        <begin position="392"/>
        <end position="418"/>
    </location>
</feature>
<evidence type="ECO:0000256" key="1">
    <source>
        <dbReference type="ARBA" id="ARBA00022460"/>
    </source>
</evidence>
<comment type="caution">
    <text evidence="4">The sequence shown here is derived from an EMBL/GenBank/DDBJ whole genome shotgun (WGS) entry which is preliminary data.</text>
</comment>
<evidence type="ECO:0008006" key="6">
    <source>
        <dbReference type="Google" id="ProtNLM"/>
    </source>
</evidence>
<dbReference type="GO" id="GO:0031012">
    <property type="term" value="C:extracellular matrix"/>
    <property type="evidence" value="ECO:0007669"/>
    <property type="project" value="TreeGrafter"/>
</dbReference>
<keyword evidence="5" id="KW-1185">Reference proteome</keyword>
<evidence type="ECO:0000256" key="3">
    <source>
        <dbReference type="SAM" id="MobiDB-lite"/>
    </source>
</evidence>
<dbReference type="InterPro" id="IPR051217">
    <property type="entry name" value="Insect_Cuticle_Struc_Prot"/>
</dbReference>
<dbReference type="PANTHER" id="PTHR12236:SF79">
    <property type="entry name" value="CUTICULAR PROTEIN 50CB-RELATED"/>
    <property type="match status" value="1"/>
</dbReference>